<protein>
    <submittedName>
        <fullName evidence="11">Cation/acetate symporter ActP</fullName>
    </submittedName>
</protein>
<evidence type="ECO:0000256" key="2">
    <source>
        <dbReference type="ARBA" id="ARBA00006434"/>
    </source>
</evidence>
<evidence type="ECO:0000313" key="12">
    <source>
        <dbReference type="Proteomes" id="UP001055167"/>
    </source>
</evidence>
<dbReference type="InterPro" id="IPR050277">
    <property type="entry name" value="Sodium:Solute_Symporter"/>
</dbReference>
<sequence>MSKGAAIAISLAAMALGVLFEHQNIAFMVGLVFAIAASANFPVIVLSVSWRGLTTRGAVAGSVAGLVSALALVAASPSVWTATLRLGPAPFPYDNPALVSVPLAFLISWAVSRLDRSAAAQAVRAAFAAQNVTAQTGFDRPRAPAFH</sequence>
<organism evidence="11 12">
    <name type="scientific">Methylobacterium crusticola</name>
    <dbReference type="NCBI Taxonomy" id="1697972"/>
    <lineage>
        <taxon>Bacteria</taxon>
        <taxon>Pseudomonadati</taxon>
        <taxon>Pseudomonadota</taxon>
        <taxon>Alphaproteobacteria</taxon>
        <taxon>Hyphomicrobiales</taxon>
        <taxon>Methylobacteriaceae</taxon>
        <taxon>Methylobacterium</taxon>
    </lineage>
</organism>
<proteinExistence type="inferred from homology"/>
<dbReference type="EMBL" id="BPQH01000016">
    <property type="protein sequence ID" value="GJD51945.1"/>
    <property type="molecule type" value="Genomic_DNA"/>
</dbReference>
<dbReference type="InterPro" id="IPR038377">
    <property type="entry name" value="Na/Glc_symporter_sf"/>
</dbReference>
<evidence type="ECO:0000256" key="8">
    <source>
        <dbReference type="ARBA" id="ARBA00023136"/>
    </source>
</evidence>
<evidence type="ECO:0000256" key="5">
    <source>
        <dbReference type="ARBA" id="ARBA00022692"/>
    </source>
</evidence>
<evidence type="ECO:0000256" key="7">
    <source>
        <dbReference type="ARBA" id="ARBA00022989"/>
    </source>
</evidence>
<dbReference type="Gene3D" id="1.20.1730.10">
    <property type="entry name" value="Sodium/glucose cotransporter"/>
    <property type="match status" value="1"/>
</dbReference>
<feature type="transmembrane region" description="Helical" evidence="10">
    <location>
        <begin position="58"/>
        <end position="77"/>
    </location>
</feature>
<keyword evidence="5 10" id="KW-0812">Transmembrane</keyword>
<evidence type="ECO:0000256" key="10">
    <source>
        <dbReference type="SAM" id="Phobius"/>
    </source>
</evidence>
<dbReference type="PANTHER" id="PTHR48086:SF6">
    <property type="entry name" value="CATION_ACETATE SYMPORTER ACTP"/>
    <property type="match status" value="1"/>
</dbReference>
<evidence type="ECO:0000256" key="9">
    <source>
        <dbReference type="RuleBase" id="RU362091"/>
    </source>
</evidence>
<evidence type="ECO:0000313" key="11">
    <source>
        <dbReference type="EMBL" id="GJD51945.1"/>
    </source>
</evidence>
<dbReference type="PANTHER" id="PTHR48086">
    <property type="entry name" value="SODIUM/PROLINE SYMPORTER-RELATED"/>
    <property type="match status" value="1"/>
</dbReference>
<dbReference type="Proteomes" id="UP001055167">
    <property type="component" value="Unassembled WGS sequence"/>
</dbReference>
<keyword evidence="8 10" id="KW-0472">Membrane</keyword>
<feature type="transmembrane region" description="Helical" evidence="10">
    <location>
        <begin position="25"/>
        <end position="46"/>
    </location>
</feature>
<keyword evidence="6" id="KW-0769">Symport</keyword>
<reference evidence="11" key="1">
    <citation type="journal article" date="2021" name="Front. Microbiol.">
        <title>Comprehensive Comparative Genomics and Phenotyping of Methylobacterium Species.</title>
        <authorList>
            <person name="Alessa O."/>
            <person name="Ogura Y."/>
            <person name="Fujitani Y."/>
            <person name="Takami H."/>
            <person name="Hayashi T."/>
            <person name="Sahin N."/>
            <person name="Tani A."/>
        </authorList>
    </citation>
    <scope>NUCLEOTIDE SEQUENCE</scope>
    <source>
        <strain evidence="11">KCTC 52305</strain>
    </source>
</reference>
<evidence type="ECO:0000256" key="4">
    <source>
        <dbReference type="ARBA" id="ARBA00022475"/>
    </source>
</evidence>
<reference evidence="11" key="2">
    <citation type="submission" date="2021-08" db="EMBL/GenBank/DDBJ databases">
        <authorList>
            <person name="Tani A."/>
            <person name="Ola A."/>
            <person name="Ogura Y."/>
            <person name="Katsura K."/>
            <person name="Hayashi T."/>
        </authorList>
    </citation>
    <scope>NUCLEOTIDE SEQUENCE</scope>
    <source>
        <strain evidence="11">KCTC 52305</strain>
    </source>
</reference>
<dbReference type="Pfam" id="PF00474">
    <property type="entry name" value="SSF"/>
    <property type="match status" value="1"/>
</dbReference>
<comment type="subcellular location">
    <subcellularLocation>
        <location evidence="1">Cell membrane</location>
        <topology evidence="1">Multi-pass membrane protein</topology>
    </subcellularLocation>
</comment>
<keyword evidence="4" id="KW-1003">Cell membrane</keyword>
<evidence type="ECO:0000256" key="6">
    <source>
        <dbReference type="ARBA" id="ARBA00022847"/>
    </source>
</evidence>
<dbReference type="PROSITE" id="PS50283">
    <property type="entry name" value="NA_SOLUT_SYMP_3"/>
    <property type="match status" value="1"/>
</dbReference>
<name>A0ABQ4R2N3_9HYPH</name>
<accession>A0ABQ4R2N3</accession>
<gene>
    <name evidence="11" type="primary">actP_3</name>
    <name evidence="11" type="ORF">OPKNFCMD_4704</name>
</gene>
<comment type="caution">
    <text evidence="11">The sequence shown here is derived from an EMBL/GenBank/DDBJ whole genome shotgun (WGS) entry which is preliminary data.</text>
</comment>
<evidence type="ECO:0000256" key="1">
    <source>
        <dbReference type="ARBA" id="ARBA00004651"/>
    </source>
</evidence>
<evidence type="ECO:0000256" key="3">
    <source>
        <dbReference type="ARBA" id="ARBA00022448"/>
    </source>
</evidence>
<keyword evidence="3" id="KW-0813">Transport</keyword>
<feature type="transmembrane region" description="Helical" evidence="10">
    <location>
        <begin position="97"/>
        <end position="114"/>
    </location>
</feature>
<keyword evidence="7 10" id="KW-1133">Transmembrane helix</keyword>
<dbReference type="InterPro" id="IPR001734">
    <property type="entry name" value="Na/solute_symporter"/>
</dbReference>
<keyword evidence="12" id="KW-1185">Reference proteome</keyword>
<comment type="similarity">
    <text evidence="2 9">Belongs to the sodium:solute symporter (SSF) (TC 2.A.21) family.</text>
</comment>